<feature type="transmembrane region" description="Helical" evidence="8">
    <location>
        <begin position="460"/>
        <end position="485"/>
    </location>
</feature>
<dbReference type="EMBL" id="JAAFOW010001412">
    <property type="protein sequence ID" value="KAF5260773.1"/>
    <property type="molecule type" value="Genomic_DNA"/>
</dbReference>
<dbReference type="Pfam" id="PF00083">
    <property type="entry name" value="Sugar_tr"/>
    <property type="match status" value="1"/>
</dbReference>
<protein>
    <recommendedName>
        <fullName evidence="9">Major facilitator superfamily (MFS) profile domain-containing protein</fullName>
    </recommendedName>
</protein>
<evidence type="ECO:0000256" key="5">
    <source>
        <dbReference type="ARBA" id="ARBA00022989"/>
    </source>
</evidence>
<evidence type="ECO:0000256" key="8">
    <source>
        <dbReference type="SAM" id="Phobius"/>
    </source>
</evidence>
<dbReference type="InterPro" id="IPR050360">
    <property type="entry name" value="MFS_Sugar_Transporters"/>
</dbReference>
<evidence type="ECO:0000256" key="7">
    <source>
        <dbReference type="RuleBase" id="RU003346"/>
    </source>
</evidence>
<proteinExistence type="inferred from homology"/>
<dbReference type="SUPFAM" id="SSF103473">
    <property type="entry name" value="MFS general substrate transporter"/>
    <property type="match status" value="1"/>
</dbReference>
<feature type="transmembrane region" description="Helical" evidence="8">
    <location>
        <begin position="393"/>
        <end position="420"/>
    </location>
</feature>
<dbReference type="GO" id="GO:0016020">
    <property type="term" value="C:membrane"/>
    <property type="evidence" value="ECO:0007669"/>
    <property type="project" value="UniProtKB-SubCell"/>
</dbReference>
<dbReference type="InterPro" id="IPR005828">
    <property type="entry name" value="MFS_sugar_transport-like"/>
</dbReference>
<keyword evidence="5 8" id="KW-1133">Transmembrane helix</keyword>
<feature type="transmembrane region" description="Helical" evidence="8">
    <location>
        <begin position="218"/>
        <end position="239"/>
    </location>
</feature>
<dbReference type="NCBIfam" id="TIGR00879">
    <property type="entry name" value="SP"/>
    <property type="match status" value="1"/>
</dbReference>
<dbReference type="InterPro" id="IPR020846">
    <property type="entry name" value="MFS_dom"/>
</dbReference>
<evidence type="ECO:0000313" key="11">
    <source>
        <dbReference type="Proteomes" id="UP000558688"/>
    </source>
</evidence>
<evidence type="ECO:0000256" key="4">
    <source>
        <dbReference type="ARBA" id="ARBA00022692"/>
    </source>
</evidence>
<name>A0A8H5A8I3_FUSOX</name>
<dbReference type="PANTHER" id="PTHR48022:SF5">
    <property type="entry name" value="ALPHA-GLUCOSIDES PERMEASE MPH2-RELATED"/>
    <property type="match status" value="1"/>
</dbReference>
<sequence length="539" mass="59661">MDKFPVKSQTMEASLVADAEAAMLWEHSLTPSRAMKLYSKAVFYGAFVSLTLVMEGFDTKILGSLYAVPAFREAYGEQLPDGSYQISAPWQSGLGSIMGVTNIIGMFLGGWATERFGFRITMMTTLTSMPPIIFGFFFAPSLAVLAVTIFLFAIPLGIFQTVTTVYVTEIMPNALRPYLTSCYSLTWALGQLLNAVVFRGTLTLPSPWTYRVPFALQWFWPILIIGGVYAAPESPWWLVRQGRLEDAQAAVSRLTSEELDIDTQKLISLMVYTTEHERQVESGTSYLACFKGTNLRRTIIVIGVYLMQLLTGSQFRGYMTYFFLQAGLPTDQSFNMTIVALVLSVLGVLGAWIVMTYTGRRTMYLWGGALTIAIFTAIGGMGVKLHISSSSAMAWAIGSLIAVDGFVANLLVLPVTFVLVSEIPSSLLRSKSVVIARNFYSAINILAGVMTPYMLNPTAWNWGALAGFFWAGASIIGFVFTFFMVPESKGRTTAEMDILFEQKVHTRRFKEAEVSFTNIEEIPPEVSRPVDLESGWLLQ</sequence>
<gene>
    <name evidence="10" type="ORF">FOXYS1_8581</name>
</gene>
<evidence type="ECO:0000259" key="9">
    <source>
        <dbReference type="PROSITE" id="PS50850"/>
    </source>
</evidence>
<dbReference type="PANTHER" id="PTHR48022">
    <property type="entry name" value="PLASTIDIC GLUCOSE TRANSPORTER 4"/>
    <property type="match status" value="1"/>
</dbReference>
<evidence type="ECO:0000256" key="6">
    <source>
        <dbReference type="ARBA" id="ARBA00023136"/>
    </source>
</evidence>
<evidence type="ECO:0000256" key="3">
    <source>
        <dbReference type="ARBA" id="ARBA00022448"/>
    </source>
</evidence>
<keyword evidence="6 8" id="KW-0472">Membrane</keyword>
<dbReference type="Proteomes" id="UP000558688">
    <property type="component" value="Unassembled WGS sequence"/>
</dbReference>
<dbReference type="PROSITE" id="PS50850">
    <property type="entry name" value="MFS"/>
    <property type="match status" value="1"/>
</dbReference>
<dbReference type="InterPro" id="IPR036259">
    <property type="entry name" value="MFS_trans_sf"/>
</dbReference>
<feature type="transmembrane region" description="Helical" evidence="8">
    <location>
        <begin position="364"/>
        <end position="387"/>
    </location>
</feature>
<comment type="caution">
    <text evidence="10">The sequence shown here is derived from an EMBL/GenBank/DDBJ whole genome shotgun (WGS) entry which is preliminary data.</text>
</comment>
<comment type="similarity">
    <text evidence="2 7">Belongs to the major facilitator superfamily. Sugar transporter (TC 2.A.1.1) family.</text>
</comment>
<feature type="transmembrane region" description="Helical" evidence="8">
    <location>
        <begin position="88"/>
        <end position="108"/>
    </location>
</feature>
<dbReference type="GO" id="GO:0005351">
    <property type="term" value="F:carbohydrate:proton symporter activity"/>
    <property type="evidence" value="ECO:0007669"/>
    <property type="project" value="TreeGrafter"/>
</dbReference>
<evidence type="ECO:0000256" key="1">
    <source>
        <dbReference type="ARBA" id="ARBA00004141"/>
    </source>
</evidence>
<dbReference type="InterPro" id="IPR003663">
    <property type="entry name" value="Sugar/inositol_transpt"/>
</dbReference>
<feature type="transmembrane region" description="Helical" evidence="8">
    <location>
        <begin position="299"/>
        <end position="324"/>
    </location>
</feature>
<feature type="transmembrane region" description="Helical" evidence="8">
    <location>
        <begin position="336"/>
        <end position="357"/>
    </location>
</feature>
<evidence type="ECO:0000256" key="2">
    <source>
        <dbReference type="ARBA" id="ARBA00010992"/>
    </source>
</evidence>
<reference evidence="10" key="1">
    <citation type="submission" date="2020-02" db="EMBL/GenBank/DDBJ databases">
        <title>Identification and distribution of gene clusters putatively required for synthesis of sphingolipid metabolism inhibitors in phylogenetically diverse species of the filamentous fungus Fusarium.</title>
        <authorList>
            <person name="Kim H.-S."/>
            <person name="Busman M."/>
            <person name="Brown D.W."/>
            <person name="Divon H."/>
            <person name="Uhlig S."/>
            <person name="Proctor R.H."/>
        </authorList>
    </citation>
    <scope>NUCLEOTIDE SEQUENCE [LARGE SCALE GENOMIC DNA]</scope>
    <source>
        <strain evidence="10">NRRL 39464</strain>
    </source>
</reference>
<comment type="subcellular location">
    <subcellularLocation>
        <location evidence="1">Membrane</location>
        <topology evidence="1">Multi-pass membrane protein</topology>
    </subcellularLocation>
</comment>
<dbReference type="AlphaFoldDB" id="A0A8H5A8I3"/>
<feature type="transmembrane region" description="Helical" evidence="8">
    <location>
        <begin position="41"/>
        <end position="68"/>
    </location>
</feature>
<organism evidence="10 11">
    <name type="scientific">Fusarium oxysporum</name>
    <name type="common">Fusarium vascular wilt</name>
    <dbReference type="NCBI Taxonomy" id="5507"/>
    <lineage>
        <taxon>Eukaryota</taxon>
        <taxon>Fungi</taxon>
        <taxon>Dikarya</taxon>
        <taxon>Ascomycota</taxon>
        <taxon>Pezizomycotina</taxon>
        <taxon>Sordariomycetes</taxon>
        <taxon>Hypocreomycetidae</taxon>
        <taxon>Hypocreales</taxon>
        <taxon>Nectriaceae</taxon>
        <taxon>Fusarium</taxon>
        <taxon>Fusarium oxysporum species complex</taxon>
    </lineage>
</organism>
<keyword evidence="3 7" id="KW-0813">Transport</keyword>
<dbReference type="FunFam" id="1.20.1250.20:FF:000078">
    <property type="entry name" value="MFS maltose transporter, putative"/>
    <property type="match status" value="1"/>
</dbReference>
<accession>A0A8H5A8I3</accession>
<evidence type="ECO:0000313" key="10">
    <source>
        <dbReference type="EMBL" id="KAF5260773.1"/>
    </source>
</evidence>
<dbReference type="Gene3D" id="1.20.1250.20">
    <property type="entry name" value="MFS general substrate transporter like domains"/>
    <property type="match status" value="1"/>
</dbReference>
<feature type="domain" description="Major facilitator superfamily (MFS) profile" evidence="9">
    <location>
        <begin position="44"/>
        <end position="489"/>
    </location>
</feature>
<feature type="transmembrane region" description="Helical" evidence="8">
    <location>
        <begin position="432"/>
        <end position="454"/>
    </location>
</feature>
<keyword evidence="4 8" id="KW-0812">Transmembrane</keyword>